<dbReference type="AlphaFoldDB" id="A0A7J0DU26"/>
<dbReference type="EMBL" id="BJWL01000401">
    <property type="protein sequence ID" value="GFS42554.1"/>
    <property type="molecule type" value="Genomic_DNA"/>
</dbReference>
<sequence>MELNRAQLLVCNDRALEKFKATHSILANVTIGHPRPNDIPHIAAKMPDRISIRIWLIHQAGLRFPINPMLKKPQTRLVTVSPDKDMFLNEFVWVSGYWEFRPRDDGLWSFPRHNESLPDRFNDKFKFRSDDCKESIHAANNRQKSRDVKALLEYELYYRYRIPCRTTDFIRASLPPLQIKGELYNVRPSILRCPTARKVTSQAHLVVALQITSMRRGGRSFRSTCFEQEDDLVHALHLFVRGTEAVRTSSSEAGIMRFRNLKRAASAAIPSPKLFFLPPTPPATMSLVEEVVMTTGVDLSCLGASAPRKRKGKEPLVGFDEELAGDAAVQSLQRAMAITDRMEEYSTELKRAKKKMEQGRDANKAKLALADVSQLKADLVLAEQARDANYASVVQAQGKAAAVKVALAELQLPVCGLMYERFFTRGANRAWDNYNSFDEEKFLNRPEKDEVAPELVLDFFTAPDIEAADPTEEVRRAVAEAPAEWSTEETSADDGEDAD</sequence>
<evidence type="ECO:0000313" key="4">
    <source>
        <dbReference type="Proteomes" id="UP000585474"/>
    </source>
</evidence>
<gene>
    <name evidence="3" type="ORF">Acr_00g0080500</name>
</gene>
<evidence type="ECO:0000256" key="2">
    <source>
        <dbReference type="SAM" id="MobiDB-lite"/>
    </source>
</evidence>
<feature type="coiled-coil region" evidence="1">
    <location>
        <begin position="335"/>
        <end position="362"/>
    </location>
</feature>
<organism evidence="3 4">
    <name type="scientific">Actinidia rufa</name>
    <dbReference type="NCBI Taxonomy" id="165716"/>
    <lineage>
        <taxon>Eukaryota</taxon>
        <taxon>Viridiplantae</taxon>
        <taxon>Streptophyta</taxon>
        <taxon>Embryophyta</taxon>
        <taxon>Tracheophyta</taxon>
        <taxon>Spermatophyta</taxon>
        <taxon>Magnoliopsida</taxon>
        <taxon>eudicotyledons</taxon>
        <taxon>Gunneridae</taxon>
        <taxon>Pentapetalae</taxon>
        <taxon>asterids</taxon>
        <taxon>Ericales</taxon>
        <taxon>Actinidiaceae</taxon>
        <taxon>Actinidia</taxon>
    </lineage>
</organism>
<name>A0A7J0DU26_9ERIC</name>
<dbReference type="Proteomes" id="UP000585474">
    <property type="component" value="Unassembled WGS sequence"/>
</dbReference>
<comment type="caution">
    <text evidence="3">The sequence shown here is derived from an EMBL/GenBank/DDBJ whole genome shotgun (WGS) entry which is preliminary data.</text>
</comment>
<keyword evidence="4" id="KW-1185">Reference proteome</keyword>
<protein>
    <submittedName>
        <fullName evidence="3">Uncharacterized protein</fullName>
    </submittedName>
</protein>
<feature type="compositionally biased region" description="Acidic residues" evidence="2">
    <location>
        <begin position="486"/>
        <end position="499"/>
    </location>
</feature>
<evidence type="ECO:0000256" key="1">
    <source>
        <dbReference type="SAM" id="Coils"/>
    </source>
</evidence>
<accession>A0A7J0DU26</accession>
<evidence type="ECO:0000313" key="3">
    <source>
        <dbReference type="EMBL" id="GFS42554.1"/>
    </source>
</evidence>
<feature type="region of interest" description="Disordered" evidence="2">
    <location>
        <begin position="475"/>
        <end position="499"/>
    </location>
</feature>
<keyword evidence="1" id="KW-0175">Coiled coil</keyword>
<proteinExistence type="predicted"/>
<reference evidence="4" key="1">
    <citation type="submission" date="2019-07" db="EMBL/GenBank/DDBJ databases">
        <title>De Novo Assembly of kiwifruit Actinidia rufa.</title>
        <authorList>
            <person name="Sugita-Konishi S."/>
            <person name="Sato K."/>
            <person name="Mori E."/>
            <person name="Abe Y."/>
            <person name="Kisaki G."/>
            <person name="Hamano K."/>
            <person name="Suezawa K."/>
            <person name="Otani M."/>
            <person name="Fukuda T."/>
            <person name="Manabe T."/>
            <person name="Gomi K."/>
            <person name="Tabuchi M."/>
            <person name="Akimitsu K."/>
            <person name="Kataoka I."/>
        </authorList>
    </citation>
    <scope>NUCLEOTIDE SEQUENCE [LARGE SCALE GENOMIC DNA]</scope>
    <source>
        <strain evidence="4">cv. Fuchu</strain>
    </source>
</reference>